<dbReference type="GO" id="GO:0016787">
    <property type="term" value="F:hydrolase activity"/>
    <property type="evidence" value="ECO:0007669"/>
    <property type="project" value="InterPro"/>
</dbReference>
<keyword evidence="3" id="KW-1185">Reference proteome</keyword>
<evidence type="ECO:0000313" key="3">
    <source>
        <dbReference type="Proteomes" id="UP000799438"/>
    </source>
</evidence>
<dbReference type="EMBL" id="ML995492">
    <property type="protein sequence ID" value="KAF2139711.1"/>
    <property type="molecule type" value="Genomic_DNA"/>
</dbReference>
<proteinExistence type="predicted"/>
<dbReference type="GeneID" id="54294709"/>
<dbReference type="Proteomes" id="UP000799438">
    <property type="component" value="Unassembled WGS sequence"/>
</dbReference>
<evidence type="ECO:0000259" key="1">
    <source>
        <dbReference type="Pfam" id="PF00149"/>
    </source>
</evidence>
<dbReference type="OrthoDB" id="630188at2759"/>
<gene>
    <name evidence="2" type="ORF">K452DRAFT_232202</name>
</gene>
<dbReference type="Pfam" id="PF00149">
    <property type="entry name" value="Metallophos"/>
    <property type="match status" value="1"/>
</dbReference>
<dbReference type="PANTHER" id="PTHR12905:SF16">
    <property type="entry name" value="SER_THR PROTEIN PHOSPHATASE FAMILY PROTEIN (AFU_ORTHOLOGUE AFUA_1G06000)"/>
    <property type="match status" value="1"/>
</dbReference>
<dbReference type="AlphaFoldDB" id="A0A6A6BB56"/>
<dbReference type="InterPro" id="IPR004843">
    <property type="entry name" value="Calcineurin-like_PHP"/>
</dbReference>
<dbReference type="InterPro" id="IPR029052">
    <property type="entry name" value="Metallo-depent_PP-like"/>
</dbReference>
<dbReference type="InterPro" id="IPR051693">
    <property type="entry name" value="UPF0046_metallophosphoest"/>
</dbReference>
<dbReference type="Gene3D" id="3.60.21.10">
    <property type="match status" value="1"/>
</dbReference>
<sequence>MSAEPILRKTRIVCISDTHNQTPKLPAGDVLIHAGDLTNQGSFSELRKTISWLEKAPFEAKIVVAGNHDITLDESFYDQHGLYFHNQNPQNPKECIRLLKSSPSITYLQNESTTVQLTKPDGPQTRFTVFGSPYSPYCDSTWAFQYEREDGQKIWDTIPLDTDILVTHAPPQHHCDTSSKGGPDGCKALREALWRVRPSLHVCGHRHEGRGVHRVRWKLDLPMVKQLEASTDIWRDPGAGTNKQSLVDLSAKGGNPIDTCYAHGTHVAENHVSCSAAARPLPSSPVDVIPTSRALYCSPCLQPQPSQAVDAIISQNVTQSPMNALGQYDSGELISRLDSYRLAAVSGRLGKRETCVINAAIKAQSYNYGDPKRTNKPIVVDIDLPSWPNTGPGRRD</sequence>
<protein>
    <recommendedName>
        <fullName evidence="1">Calcineurin-like phosphoesterase domain-containing protein</fullName>
    </recommendedName>
</protein>
<accession>A0A6A6BB56</accession>
<organism evidence="2 3">
    <name type="scientific">Aplosporella prunicola CBS 121167</name>
    <dbReference type="NCBI Taxonomy" id="1176127"/>
    <lineage>
        <taxon>Eukaryota</taxon>
        <taxon>Fungi</taxon>
        <taxon>Dikarya</taxon>
        <taxon>Ascomycota</taxon>
        <taxon>Pezizomycotina</taxon>
        <taxon>Dothideomycetes</taxon>
        <taxon>Dothideomycetes incertae sedis</taxon>
        <taxon>Botryosphaeriales</taxon>
        <taxon>Aplosporellaceae</taxon>
        <taxon>Aplosporella</taxon>
    </lineage>
</organism>
<dbReference type="PANTHER" id="PTHR12905">
    <property type="entry name" value="METALLOPHOSPHOESTERASE"/>
    <property type="match status" value="1"/>
</dbReference>
<evidence type="ECO:0000313" key="2">
    <source>
        <dbReference type="EMBL" id="KAF2139711.1"/>
    </source>
</evidence>
<dbReference type="CDD" id="cd07379">
    <property type="entry name" value="MPP_239FB"/>
    <property type="match status" value="1"/>
</dbReference>
<name>A0A6A6BB56_9PEZI</name>
<dbReference type="SUPFAM" id="SSF56300">
    <property type="entry name" value="Metallo-dependent phosphatases"/>
    <property type="match status" value="1"/>
</dbReference>
<dbReference type="RefSeq" id="XP_033395424.1">
    <property type="nucleotide sequence ID" value="XM_033537213.1"/>
</dbReference>
<feature type="domain" description="Calcineurin-like phosphoesterase" evidence="1">
    <location>
        <begin position="11"/>
        <end position="208"/>
    </location>
</feature>
<reference evidence="2" key="1">
    <citation type="journal article" date="2020" name="Stud. Mycol.">
        <title>101 Dothideomycetes genomes: a test case for predicting lifestyles and emergence of pathogens.</title>
        <authorList>
            <person name="Haridas S."/>
            <person name="Albert R."/>
            <person name="Binder M."/>
            <person name="Bloem J."/>
            <person name="Labutti K."/>
            <person name="Salamov A."/>
            <person name="Andreopoulos B."/>
            <person name="Baker S."/>
            <person name="Barry K."/>
            <person name="Bills G."/>
            <person name="Bluhm B."/>
            <person name="Cannon C."/>
            <person name="Castanera R."/>
            <person name="Culley D."/>
            <person name="Daum C."/>
            <person name="Ezra D."/>
            <person name="Gonzalez J."/>
            <person name="Henrissat B."/>
            <person name="Kuo A."/>
            <person name="Liang C."/>
            <person name="Lipzen A."/>
            <person name="Lutzoni F."/>
            <person name="Magnuson J."/>
            <person name="Mondo S."/>
            <person name="Nolan M."/>
            <person name="Ohm R."/>
            <person name="Pangilinan J."/>
            <person name="Park H.-J."/>
            <person name="Ramirez L."/>
            <person name="Alfaro M."/>
            <person name="Sun H."/>
            <person name="Tritt A."/>
            <person name="Yoshinaga Y."/>
            <person name="Zwiers L.-H."/>
            <person name="Turgeon B."/>
            <person name="Goodwin S."/>
            <person name="Spatafora J."/>
            <person name="Crous P."/>
            <person name="Grigoriev I."/>
        </authorList>
    </citation>
    <scope>NUCLEOTIDE SEQUENCE</scope>
    <source>
        <strain evidence="2">CBS 121167</strain>
    </source>
</reference>